<evidence type="ECO:0000313" key="2">
    <source>
        <dbReference type="EMBL" id="EGD78038.1"/>
    </source>
</evidence>
<keyword evidence="3" id="KW-1185">Reference proteome</keyword>
<sequence length="96" mass="10406">MSRGALSKRQVCRTPSGTRWAKEDAMVQIGAGVGRSVMAAVRSMAMAVMAVVTAELSCATTLVHEIQQQQHQAHPQQQQQHMYHVPSKASMMGSPC</sequence>
<dbReference type="EMBL" id="GL832980">
    <property type="protein sequence ID" value="EGD78038.1"/>
    <property type="molecule type" value="Genomic_DNA"/>
</dbReference>
<reference evidence="2" key="1">
    <citation type="submission" date="2009-08" db="EMBL/GenBank/DDBJ databases">
        <title>Annotation of Salpingoeca rosetta.</title>
        <authorList>
            <consortium name="The Broad Institute Genome Sequencing Platform"/>
            <person name="Russ C."/>
            <person name="Cuomo C."/>
            <person name="Burger G."/>
            <person name="Gray M.W."/>
            <person name="Holland P.W.H."/>
            <person name="King N."/>
            <person name="Lang F.B.F."/>
            <person name="Roger A.J."/>
            <person name="Ruiz-Trillo I."/>
            <person name="Young S.K."/>
            <person name="Zeng Q."/>
            <person name="Gargeya S."/>
            <person name="Alvarado L."/>
            <person name="Berlin A."/>
            <person name="Chapman S.B."/>
            <person name="Chen Z."/>
            <person name="Freedman E."/>
            <person name="Gellesch M."/>
            <person name="Goldberg J."/>
            <person name="Griggs A."/>
            <person name="Gujja S."/>
            <person name="Heilman E."/>
            <person name="Heiman D."/>
            <person name="Howarth C."/>
            <person name="Mehta T."/>
            <person name="Neiman D."/>
            <person name="Pearson M."/>
            <person name="Roberts A."/>
            <person name="Saif S."/>
            <person name="Shea T."/>
            <person name="Shenoy N."/>
            <person name="Sisk P."/>
            <person name="Stolte C."/>
            <person name="Sykes S."/>
            <person name="White J."/>
            <person name="Yandava C."/>
            <person name="Haas B."/>
            <person name="Nusbaum C."/>
            <person name="Birren B."/>
        </authorList>
    </citation>
    <scope>NUCLEOTIDE SEQUENCE [LARGE SCALE GENOMIC DNA]</scope>
    <source>
        <strain evidence="2">ATCC 50818</strain>
    </source>
</reference>
<evidence type="ECO:0000313" key="3">
    <source>
        <dbReference type="Proteomes" id="UP000007799"/>
    </source>
</evidence>
<protein>
    <submittedName>
        <fullName evidence="2">Uncharacterized protein</fullName>
    </submittedName>
</protein>
<evidence type="ECO:0000256" key="1">
    <source>
        <dbReference type="SAM" id="MobiDB-lite"/>
    </source>
</evidence>
<accession>F2ULN9</accession>
<gene>
    <name evidence="2" type="ORF">PTSG_09676</name>
</gene>
<name>F2ULN9_SALR5</name>
<organism evidence="3">
    <name type="scientific">Salpingoeca rosetta (strain ATCC 50818 / BSB-021)</name>
    <dbReference type="NCBI Taxonomy" id="946362"/>
    <lineage>
        <taxon>Eukaryota</taxon>
        <taxon>Choanoflagellata</taxon>
        <taxon>Craspedida</taxon>
        <taxon>Salpingoecidae</taxon>
        <taxon>Salpingoeca</taxon>
    </lineage>
</organism>
<dbReference type="AlphaFoldDB" id="F2ULN9"/>
<feature type="region of interest" description="Disordered" evidence="1">
    <location>
        <begin position="69"/>
        <end position="96"/>
    </location>
</feature>
<proteinExistence type="predicted"/>
<feature type="compositionally biased region" description="Low complexity" evidence="1">
    <location>
        <begin position="69"/>
        <end position="81"/>
    </location>
</feature>
<dbReference type="InParanoid" id="F2ULN9"/>
<dbReference type="Proteomes" id="UP000007799">
    <property type="component" value="Unassembled WGS sequence"/>
</dbReference>
<dbReference type="GeneID" id="16070652"/>
<dbReference type="RefSeq" id="XP_004990100.1">
    <property type="nucleotide sequence ID" value="XM_004990043.1"/>
</dbReference>
<dbReference type="KEGG" id="sre:PTSG_09676"/>